<dbReference type="Proteomes" id="UP000594195">
    <property type="component" value="Chromosome"/>
</dbReference>
<dbReference type="EMBL" id="CP040442">
    <property type="protein sequence ID" value="QOW10801.1"/>
    <property type="molecule type" value="Genomic_DNA"/>
</dbReference>
<proteinExistence type="predicted"/>
<evidence type="ECO:0000313" key="2">
    <source>
        <dbReference type="Proteomes" id="UP000594195"/>
    </source>
</evidence>
<organism evidence="1 2">
    <name type="scientific">Kaistella flava</name>
    <name type="common">ex Peng et al. 2021</name>
    <dbReference type="NCBI Taxonomy" id="2038776"/>
    <lineage>
        <taxon>Bacteria</taxon>
        <taxon>Pseudomonadati</taxon>
        <taxon>Bacteroidota</taxon>
        <taxon>Flavobacteriia</taxon>
        <taxon>Flavobacteriales</taxon>
        <taxon>Weeksellaceae</taxon>
        <taxon>Chryseobacterium group</taxon>
        <taxon>Kaistella</taxon>
    </lineage>
</organism>
<dbReference type="AlphaFoldDB" id="A0A7M2Y9I0"/>
<keyword evidence="2" id="KW-1185">Reference proteome</keyword>
<evidence type="ECO:0000313" key="1">
    <source>
        <dbReference type="EMBL" id="QOW10801.1"/>
    </source>
</evidence>
<gene>
    <name evidence="1" type="ORF">Q73A0000_10650</name>
</gene>
<accession>A0A7M2Y9I0</accession>
<dbReference type="KEGG" id="kfa:Q73A0000_10650"/>
<sequence>MITIKGSEFMELLNCDCENIMIENLTLNTEKIKIRPRTLEEIIYDYNCHNVHYNPIGEIEGFNYQMSAIKQVGRYFDVWIRCEAKDSEIDPHAVISVFNSKTGKSKEVLMSDVKIVKAFTIEKVRVDCAAKRTGTIVVFTYVKESGQLSTNFLPVYYDEHALRPLEFERQKLIYNNVCIR</sequence>
<protein>
    <submittedName>
        <fullName evidence="1">Uncharacterized protein</fullName>
    </submittedName>
</protein>
<reference evidence="1 2" key="1">
    <citation type="submission" date="2019-05" db="EMBL/GenBank/DDBJ databases">
        <title>Chryseobacterium sp. isolated from King George Island, maritime Antarctica.</title>
        <authorList>
            <person name="Peng X."/>
        </authorList>
    </citation>
    <scope>NUCLEOTIDE SEQUENCE [LARGE SCALE GENOMIC DNA]</scope>
    <source>
        <strain evidence="1 2">7-3A</strain>
    </source>
</reference>
<name>A0A7M2Y9I0_9FLAO</name>
<dbReference type="RefSeq" id="WP_193810965.1">
    <property type="nucleotide sequence ID" value="NZ_CP040442.1"/>
</dbReference>